<dbReference type="SUPFAM" id="SSF56112">
    <property type="entry name" value="Protein kinase-like (PK-like)"/>
    <property type="match status" value="1"/>
</dbReference>
<feature type="compositionally biased region" description="Low complexity" evidence="6">
    <location>
        <begin position="417"/>
        <end position="441"/>
    </location>
</feature>
<dbReference type="EMBL" id="FNKK01000002">
    <property type="protein sequence ID" value="SDR28535.1"/>
    <property type="molecule type" value="Genomic_DNA"/>
</dbReference>
<accession>A0A1H1HSP3</accession>
<keyword evidence="7" id="KW-0472">Membrane</keyword>
<dbReference type="STRING" id="35622.SAMN04489764_4786"/>
<keyword evidence="7" id="KW-0812">Transmembrane</keyword>
<evidence type="ECO:0000256" key="2">
    <source>
        <dbReference type="ARBA" id="ARBA00022679"/>
    </source>
</evidence>
<feature type="transmembrane region" description="Helical" evidence="7">
    <location>
        <begin position="310"/>
        <end position="333"/>
    </location>
</feature>
<dbReference type="Pfam" id="PF00069">
    <property type="entry name" value="Pkinase"/>
    <property type="match status" value="1"/>
</dbReference>
<evidence type="ECO:0000256" key="5">
    <source>
        <dbReference type="ARBA" id="ARBA00022840"/>
    </source>
</evidence>
<dbReference type="PROSITE" id="PS00108">
    <property type="entry name" value="PROTEIN_KINASE_ST"/>
    <property type="match status" value="1"/>
</dbReference>
<keyword evidence="3" id="KW-0547">Nucleotide-binding</keyword>
<gene>
    <name evidence="9" type="ORF">SAMN04489764_4786</name>
</gene>
<feature type="compositionally biased region" description="Basic and acidic residues" evidence="6">
    <location>
        <begin position="402"/>
        <end position="416"/>
    </location>
</feature>
<evidence type="ECO:0000256" key="3">
    <source>
        <dbReference type="ARBA" id="ARBA00022741"/>
    </source>
</evidence>
<dbReference type="Proteomes" id="UP000217103">
    <property type="component" value="Unassembled WGS sequence"/>
</dbReference>
<dbReference type="Gene3D" id="1.10.510.10">
    <property type="entry name" value="Transferase(Phosphotransferase) domain 1"/>
    <property type="match status" value="1"/>
</dbReference>
<dbReference type="PANTHER" id="PTHR43671">
    <property type="entry name" value="SERINE/THREONINE-PROTEIN KINASE NEK"/>
    <property type="match status" value="1"/>
</dbReference>
<keyword evidence="4 9" id="KW-0418">Kinase</keyword>
<keyword evidence="5" id="KW-0067">ATP-binding</keyword>
<evidence type="ECO:0000256" key="4">
    <source>
        <dbReference type="ARBA" id="ARBA00022777"/>
    </source>
</evidence>
<evidence type="ECO:0000313" key="9">
    <source>
        <dbReference type="EMBL" id="SDR28535.1"/>
    </source>
</evidence>
<keyword evidence="2" id="KW-0808">Transferase</keyword>
<dbReference type="InterPro" id="IPR011009">
    <property type="entry name" value="Kinase-like_dom_sf"/>
</dbReference>
<dbReference type="InterPro" id="IPR008271">
    <property type="entry name" value="Ser/Thr_kinase_AS"/>
</dbReference>
<protein>
    <recommendedName>
        <fullName evidence="1">non-specific serine/threonine protein kinase</fullName>
        <ecNumber evidence="1">2.7.11.1</ecNumber>
    </recommendedName>
</protein>
<keyword evidence="7" id="KW-1133">Transmembrane helix</keyword>
<evidence type="ECO:0000259" key="8">
    <source>
        <dbReference type="PROSITE" id="PS50011"/>
    </source>
</evidence>
<sequence>MGAYELLGRLGEGGQGIVYLGRGPAEERVAVKLLHPWLVADLSARERLQREVALAQRVARFCTAPVLHADLTGDRPYIVSEFVPGPSLRTLVQTEGPRRGAALERLAISTATALAAIHRAGILHRDFKPANVLMGPEGPVVIDFGVARSLDAPGVTATGTTLGTPSYLAPEQLRGGEASSASDVFAWGVTMVFAATGAPAFGQGSIPVVMNRILHAEPDLGDIDGPMRELVAACLNKDPARRPTAEELVVRLTGGAVPQPGYGVAPGPFGGAFAPTAPPVPSAPAGGGAPPSSGPARTPALNWRKGGGRAVMLIAAAAVGAVLLLSGGSVVVVKTHALLAGAQATVSPAPAATRGSAAAMPADPLPDQPSPAPPSVDVTPGAKRREISTSRPARPGTPRTAEAVRSRPAERPRERTTATPSEPTPTSTPKAGPTREPSSRPTTHRPSRRPTTRRPSAPSTTRPPTGEPEPRPTAEPSTKAPATPNPHSATGVCGSGYKVINSHSLGGKATVYLLYSSATGSNCVVTLSKHVIPGRIRMSATLEVQGGSAESDSGSFTVYAGPVRLPAAKKCVKWGGSYGGTSWKSGWSHCG</sequence>
<dbReference type="PANTHER" id="PTHR43671:SF13">
    <property type="entry name" value="SERINE_THREONINE-PROTEIN KINASE NEK2"/>
    <property type="match status" value="1"/>
</dbReference>
<evidence type="ECO:0000256" key="1">
    <source>
        <dbReference type="ARBA" id="ARBA00012513"/>
    </source>
</evidence>
<reference evidence="9 10" key="1">
    <citation type="submission" date="2016-10" db="EMBL/GenBank/DDBJ databases">
        <authorList>
            <person name="de Groot N.N."/>
        </authorList>
    </citation>
    <scope>NUCLEOTIDE SEQUENCE [LARGE SCALE GENOMIC DNA]</scope>
    <source>
        <strain evidence="9 10">DSM 43794</strain>
    </source>
</reference>
<name>A0A1H1HSP3_9ACTN</name>
<keyword evidence="10" id="KW-1185">Reference proteome</keyword>
<dbReference type="GO" id="GO:0005524">
    <property type="term" value="F:ATP binding"/>
    <property type="evidence" value="ECO:0007669"/>
    <property type="project" value="UniProtKB-KW"/>
</dbReference>
<feature type="compositionally biased region" description="Low complexity" evidence="6">
    <location>
        <begin position="290"/>
        <end position="300"/>
    </location>
</feature>
<feature type="region of interest" description="Disordered" evidence="6">
    <location>
        <begin position="345"/>
        <end position="489"/>
    </location>
</feature>
<dbReference type="GO" id="GO:0004674">
    <property type="term" value="F:protein serine/threonine kinase activity"/>
    <property type="evidence" value="ECO:0007669"/>
    <property type="project" value="UniProtKB-KW"/>
</dbReference>
<dbReference type="Gene3D" id="3.30.200.20">
    <property type="entry name" value="Phosphorylase Kinase, domain 1"/>
    <property type="match status" value="1"/>
</dbReference>
<organism evidence="9 10">
    <name type="scientific">Thermostaphylospora chromogena</name>
    <dbReference type="NCBI Taxonomy" id="35622"/>
    <lineage>
        <taxon>Bacteria</taxon>
        <taxon>Bacillati</taxon>
        <taxon>Actinomycetota</taxon>
        <taxon>Actinomycetes</taxon>
        <taxon>Streptosporangiales</taxon>
        <taxon>Thermomonosporaceae</taxon>
        <taxon>Thermostaphylospora</taxon>
    </lineage>
</organism>
<feature type="domain" description="Protein kinase" evidence="8">
    <location>
        <begin position="4"/>
        <end position="262"/>
    </location>
</feature>
<dbReference type="InterPro" id="IPR050660">
    <property type="entry name" value="NEK_Ser/Thr_kinase"/>
</dbReference>
<evidence type="ECO:0000256" key="6">
    <source>
        <dbReference type="SAM" id="MobiDB-lite"/>
    </source>
</evidence>
<feature type="compositionally biased region" description="Pro residues" evidence="6">
    <location>
        <begin position="363"/>
        <end position="374"/>
    </location>
</feature>
<dbReference type="PROSITE" id="PS50011">
    <property type="entry name" value="PROTEIN_KINASE_DOM"/>
    <property type="match status" value="1"/>
</dbReference>
<dbReference type="InterPro" id="IPR000719">
    <property type="entry name" value="Prot_kinase_dom"/>
</dbReference>
<proteinExistence type="predicted"/>
<feature type="region of interest" description="Disordered" evidence="6">
    <location>
        <begin position="276"/>
        <end position="301"/>
    </location>
</feature>
<keyword evidence="9" id="KW-0723">Serine/threonine-protein kinase</keyword>
<evidence type="ECO:0000256" key="7">
    <source>
        <dbReference type="SAM" id="Phobius"/>
    </source>
</evidence>
<evidence type="ECO:0000313" key="10">
    <source>
        <dbReference type="Proteomes" id="UP000217103"/>
    </source>
</evidence>
<dbReference type="EC" id="2.7.11.1" evidence="1"/>
<feature type="compositionally biased region" description="Low complexity" evidence="6">
    <location>
        <begin position="453"/>
        <end position="464"/>
    </location>
</feature>
<dbReference type="CDD" id="cd14014">
    <property type="entry name" value="STKc_PknB_like"/>
    <property type="match status" value="1"/>
</dbReference>
<feature type="compositionally biased region" description="Basic residues" evidence="6">
    <location>
        <begin position="442"/>
        <end position="452"/>
    </location>
</feature>
<dbReference type="AlphaFoldDB" id="A0A1H1HSP3"/>
<feature type="compositionally biased region" description="Low complexity" evidence="6">
    <location>
        <begin position="348"/>
        <end position="362"/>
    </location>
</feature>